<dbReference type="InterPro" id="IPR050791">
    <property type="entry name" value="Aldo-Keto_reductase"/>
</dbReference>
<evidence type="ECO:0000256" key="1">
    <source>
        <dbReference type="ARBA" id="ARBA00023002"/>
    </source>
</evidence>
<evidence type="ECO:0000313" key="3">
    <source>
        <dbReference type="EMBL" id="CAB9496303.1"/>
    </source>
</evidence>
<dbReference type="GO" id="GO:0005737">
    <property type="term" value="C:cytoplasm"/>
    <property type="evidence" value="ECO:0007669"/>
    <property type="project" value="TreeGrafter"/>
</dbReference>
<dbReference type="SUPFAM" id="SSF51430">
    <property type="entry name" value="NAD(P)-linked oxidoreductase"/>
    <property type="match status" value="1"/>
</dbReference>
<dbReference type="EMBL" id="CAICTM010000003">
    <property type="protein sequence ID" value="CAB9496303.1"/>
    <property type="molecule type" value="Genomic_DNA"/>
</dbReference>
<dbReference type="PANTHER" id="PTHR43625:SF5">
    <property type="entry name" value="PYRIDOXAL REDUCTASE, CHLOROPLASTIC"/>
    <property type="match status" value="1"/>
</dbReference>
<evidence type="ECO:0000259" key="2">
    <source>
        <dbReference type="Pfam" id="PF00248"/>
    </source>
</evidence>
<accession>A0A9N8H428</accession>
<organism evidence="3 4">
    <name type="scientific">Seminavis robusta</name>
    <dbReference type="NCBI Taxonomy" id="568900"/>
    <lineage>
        <taxon>Eukaryota</taxon>
        <taxon>Sar</taxon>
        <taxon>Stramenopiles</taxon>
        <taxon>Ochrophyta</taxon>
        <taxon>Bacillariophyta</taxon>
        <taxon>Bacillariophyceae</taxon>
        <taxon>Bacillariophycidae</taxon>
        <taxon>Naviculales</taxon>
        <taxon>Naviculaceae</taxon>
        <taxon>Seminavis</taxon>
    </lineage>
</organism>
<dbReference type="AlphaFoldDB" id="A0A9N8H428"/>
<dbReference type="OrthoDB" id="40856at2759"/>
<feature type="domain" description="NADP-dependent oxidoreductase" evidence="2">
    <location>
        <begin position="20"/>
        <end position="312"/>
    </location>
</feature>
<dbReference type="Pfam" id="PF00248">
    <property type="entry name" value="Aldo_ket_red"/>
    <property type="match status" value="1"/>
</dbReference>
<keyword evidence="4" id="KW-1185">Reference proteome</keyword>
<dbReference type="GO" id="GO:0016491">
    <property type="term" value="F:oxidoreductase activity"/>
    <property type="evidence" value="ECO:0007669"/>
    <property type="project" value="UniProtKB-KW"/>
</dbReference>
<dbReference type="Proteomes" id="UP001153069">
    <property type="component" value="Unassembled WGS sequence"/>
</dbReference>
<comment type="caution">
    <text evidence="3">The sequence shown here is derived from an EMBL/GenBank/DDBJ whole genome shotgun (WGS) entry which is preliminary data.</text>
</comment>
<dbReference type="InterPro" id="IPR020471">
    <property type="entry name" value="AKR"/>
</dbReference>
<reference evidence="3" key="1">
    <citation type="submission" date="2020-06" db="EMBL/GenBank/DDBJ databases">
        <authorList>
            <consortium name="Plant Systems Biology data submission"/>
        </authorList>
    </citation>
    <scope>NUCLEOTIDE SEQUENCE</scope>
    <source>
        <strain evidence="3">D6</strain>
    </source>
</reference>
<evidence type="ECO:0000313" key="4">
    <source>
        <dbReference type="Proteomes" id="UP001153069"/>
    </source>
</evidence>
<protein>
    <submittedName>
        <fullName evidence="3">Aldo-keto reductase yakc [NADP(+)]</fullName>
    </submittedName>
</protein>
<dbReference type="InterPro" id="IPR023210">
    <property type="entry name" value="NADP_OxRdtase_dom"/>
</dbReference>
<sequence length="336" mass="37521">MKFFAKFAKTNTALHPESGIGFGCMGITSFYNDVMDEDAAMVLLKTVYENGCRHFDTAELYGAEHKDTKNHNETYLGKFLKTIPRDSYSVATKFWPLPDGKYDYETVKAHLKQSLDRLQLEYVDLYFAHRVLTLEGGIEFAKAAARLKEEGLIKEVGLSEVSGNWLQQIHTKGGPIDAVQQEWSILTRTLEDELVPVCKANSIAIVAYSPLSRNLLVQKQEALPEGDARAIFPRYQNMEQNKRFANQVHDMAEKLNCTPANVCLSWLMQKAAQKGVSVIPIPGTTKLERAVGNINSVDVVLSAENMATLDAMANEVAGERYPDEFMQNGMAIETQA</sequence>
<dbReference type="PANTHER" id="PTHR43625">
    <property type="entry name" value="AFLATOXIN B1 ALDEHYDE REDUCTASE"/>
    <property type="match status" value="1"/>
</dbReference>
<gene>
    <name evidence="3" type="ORF">SEMRO_3_G002790.1</name>
</gene>
<dbReference type="PRINTS" id="PR00069">
    <property type="entry name" value="ALDKETRDTASE"/>
</dbReference>
<proteinExistence type="predicted"/>
<dbReference type="InterPro" id="IPR036812">
    <property type="entry name" value="NAD(P)_OxRdtase_dom_sf"/>
</dbReference>
<keyword evidence="1" id="KW-0560">Oxidoreductase</keyword>
<dbReference type="Gene3D" id="3.20.20.100">
    <property type="entry name" value="NADP-dependent oxidoreductase domain"/>
    <property type="match status" value="1"/>
</dbReference>
<name>A0A9N8H428_9STRA</name>